<keyword evidence="2" id="KW-0479">Metal-binding</keyword>
<feature type="signal peptide" evidence="3">
    <location>
        <begin position="1"/>
        <end position="18"/>
    </location>
</feature>
<name>A0A2P8H5K5_9BACL</name>
<organism evidence="4 5">
    <name type="scientific">Planomicrobium soli</name>
    <dbReference type="NCBI Taxonomy" id="1176648"/>
    <lineage>
        <taxon>Bacteria</taxon>
        <taxon>Bacillati</taxon>
        <taxon>Bacillota</taxon>
        <taxon>Bacilli</taxon>
        <taxon>Bacillales</taxon>
        <taxon>Caryophanaceae</taxon>
        <taxon>Planomicrobium</taxon>
    </lineage>
</organism>
<sequence length="343" mass="36535">MNKLFSGVGILTMTAFLAACGSGQEETEDSVEAKSGSAVSGTLDFYTSQPDADAQALVNAFTEKNPDVKVSTFRSGTEEVVSKIQAENQAGAIQADVLLVADSVTFENFKQEDLLLKYKSPEAEAIDGAFVDPDGAYTGTKVMATGLVVNTNKVTELPDSWSVLTDEATKGQGIMPSPLYSGAAAYNLGVMTKQDGMGWELYENLRSNDITITQGNGAVLEGVAMGEQNYGMIVDYLAARAKSEGSPVELVYPKEGVPVITEPVGILANTDNEKTAKAFVDFILSEEGQELASELGYTPIREGIDAPEGLKTLSEMNVLEANTGELLETREDDKAKFGEIFGQ</sequence>
<accession>A0A2P8H5K5</accession>
<gene>
    <name evidence="4" type="ORF">B0H99_102199</name>
</gene>
<dbReference type="EMBL" id="PYAT01000002">
    <property type="protein sequence ID" value="PSL41515.1"/>
    <property type="molecule type" value="Genomic_DNA"/>
</dbReference>
<evidence type="ECO:0000256" key="2">
    <source>
        <dbReference type="PIRSR" id="PIRSR002825-1"/>
    </source>
</evidence>
<dbReference type="GO" id="GO:0046872">
    <property type="term" value="F:metal ion binding"/>
    <property type="evidence" value="ECO:0007669"/>
    <property type="project" value="UniProtKB-KW"/>
</dbReference>
<dbReference type="RefSeq" id="WP_106532204.1">
    <property type="nucleotide sequence ID" value="NZ_PYAT01000002.1"/>
</dbReference>
<dbReference type="GO" id="GO:0015888">
    <property type="term" value="P:thiamine transport"/>
    <property type="evidence" value="ECO:0007669"/>
    <property type="project" value="TreeGrafter"/>
</dbReference>
<keyword evidence="5" id="KW-1185">Reference proteome</keyword>
<dbReference type="GO" id="GO:0030975">
    <property type="term" value="F:thiamine binding"/>
    <property type="evidence" value="ECO:0007669"/>
    <property type="project" value="TreeGrafter"/>
</dbReference>
<dbReference type="Gene3D" id="3.40.190.10">
    <property type="entry name" value="Periplasmic binding protein-like II"/>
    <property type="match status" value="2"/>
</dbReference>
<keyword evidence="1 3" id="KW-0732">Signal</keyword>
<dbReference type="PANTHER" id="PTHR30006">
    <property type="entry name" value="THIAMINE-BINDING PERIPLASMIC PROTEIN-RELATED"/>
    <property type="match status" value="1"/>
</dbReference>
<dbReference type="GO" id="GO:0030976">
    <property type="term" value="F:thiamine pyrophosphate binding"/>
    <property type="evidence" value="ECO:0007669"/>
    <property type="project" value="TreeGrafter"/>
</dbReference>
<comment type="caution">
    <text evidence="4">The sequence shown here is derived from an EMBL/GenBank/DDBJ whole genome shotgun (WGS) entry which is preliminary data.</text>
</comment>
<dbReference type="AlphaFoldDB" id="A0A2P8H5K5"/>
<dbReference type="OrthoDB" id="9791045at2"/>
<dbReference type="Proteomes" id="UP000242682">
    <property type="component" value="Unassembled WGS sequence"/>
</dbReference>
<dbReference type="Pfam" id="PF13343">
    <property type="entry name" value="SBP_bac_6"/>
    <property type="match status" value="1"/>
</dbReference>
<protein>
    <submittedName>
        <fullName evidence="4">Iron(III) transport system substrate-binding protein</fullName>
    </submittedName>
</protein>
<dbReference type="PIRSF" id="PIRSF002825">
    <property type="entry name" value="CfbpA"/>
    <property type="match status" value="1"/>
</dbReference>
<evidence type="ECO:0000256" key="3">
    <source>
        <dbReference type="SAM" id="SignalP"/>
    </source>
</evidence>
<evidence type="ECO:0000256" key="1">
    <source>
        <dbReference type="ARBA" id="ARBA00022729"/>
    </source>
</evidence>
<evidence type="ECO:0000313" key="4">
    <source>
        <dbReference type="EMBL" id="PSL41515.1"/>
    </source>
</evidence>
<feature type="binding site" evidence="2">
    <location>
        <position position="236"/>
    </location>
    <ligand>
        <name>Fe cation</name>
        <dbReference type="ChEBI" id="CHEBI:24875"/>
    </ligand>
</feature>
<proteinExistence type="predicted"/>
<reference evidence="4 5" key="1">
    <citation type="submission" date="2018-03" db="EMBL/GenBank/DDBJ databases">
        <title>Genomic Encyclopedia of Type Strains, Phase III (KMG-III): the genomes of soil and plant-associated and newly described type strains.</title>
        <authorList>
            <person name="Whitman W."/>
        </authorList>
    </citation>
    <scope>NUCLEOTIDE SEQUENCE [LARGE SCALE GENOMIC DNA]</scope>
    <source>
        <strain evidence="4 5">CGMCC 1.12259</strain>
    </source>
</reference>
<dbReference type="PANTHER" id="PTHR30006:SF2">
    <property type="entry name" value="ABC TRANSPORTER SUBSTRATE-BINDING PROTEIN"/>
    <property type="match status" value="1"/>
</dbReference>
<dbReference type="GO" id="GO:0030288">
    <property type="term" value="C:outer membrane-bounded periplasmic space"/>
    <property type="evidence" value="ECO:0007669"/>
    <property type="project" value="TreeGrafter"/>
</dbReference>
<keyword evidence="2" id="KW-0408">Iron</keyword>
<dbReference type="SUPFAM" id="SSF53850">
    <property type="entry name" value="Periplasmic binding protein-like II"/>
    <property type="match status" value="1"/>
</dbReference>
<feature type="chain" id="PRO_5039169060" evidence="3">
    <location>
        <begin position="19"/>
        <end position="343"/>
    </location>
</feature>
<dbReference type="CDD" id="cd13547">
    <property type="entry name" value="PBP2_Fbp_like_2"/>
    <property type="match status" value="1"/>
</dbReference>
<dbReference type="PROSITE" id="PS51257">
    <property type="entry name" value="PROKAR_LIPOPROTEIN"/>
    <property type="match status" value="1"/>
</dbReference>
<evidence type="ECO:0000313" key="5">
    <source>
        <dbReference type="Proteomes" id="UP000242682"/>
    </source>
</evidence>
<dbReference type="InterPro" id="IPR026045">
    <property type="entry name" value="Ferric-bd"/>
</dbReference>